<evidence type="ECO:0000313" key="7">
    <source>
        <dbReference type="Proteomes" id="UP000034228"/>
    </source>
</evidence>
<organism evidence="6 7">
    <name type="scientific">Arsukibacterium ikkense</name>
    <dbReference type="NCBI Taxonomy" id="336831"/>
    <lineage>
        <taxon>Bacteria</taxon>
        <taxon>Pseudomonadati</taxon>
        <taxon>Pseudomonadota</taxon>
        <taxon>Gammaproteobacteria</taxon>
        <taxon>Chromatiales</taxon>
        <taxon>Chromatiaceae</taxon>
        <taxon>Arsukibacterium</taxon>
    </lineage>
</organism>
<dbReference type="InterPro" id="IPR001789">
    <property type="entry name" value="Sig_transdc_resp-reg_receiver"/>
</dbReference>
<sequence>MSKLLLIDDHPVFRCGLAALIEAEADLKICGEAESVSTALQLIPKLKPDMLVLDLLLAEGDGLQLLKHLRAQGSKLPILVMSMYDEQLFAERVIKAGANGYINKTDTISHIVPAIRRVLQGRIYVSDAMADTLLQSNFNHKSPQHLSGEAKLTDRELEVYMMLGKGYSTKRIASELNLSSKTIDSHKEHIKEKLAITDNNSLIHHAVTWMMTK</sequence>
<protein>
    <recommendedName>
        <fullName evidence="8">LuxR family transcriptional regulator</fullName>
    </recommendedName>
</protein>
<evidence type="ECO:0000256" key="2">
    <source>
        <dbReference type="ARBA" id="ARBA00023125"/>
    </source>
</evidence>
<evidence type="ECO:0000259" key="5">
    <source>
        <dbReference type="PROSITE" id="PS50110"/>
    </source>
</evidence>
<dbReference type="OrthoDB" id="9796655at2"/>
<proteinExistence type="predicted"/>
<dbReference type="Gene3D" id="3.40.50.2300">
    <property type="match status" value="1"/>
</dbReference>
<dbReference type="GO" id="GO:0003677">
    <property type="term" value="F:DNA binding"/>
    <property type="evidence" value="ECO:0007669"/>
    <property type="project" value="UniProtKB-KW"/>
</dbReference>
<keyword evidence="1 3" id="KW-0597">Phosphoprotein</keyword>
<dbReference type="Pfam" id="PF00072">
    <property type="entry name" value="Response_reg"/>
    <property type="match status" value="1"/>
</dbReference>
<feature type="modified residue" description="4-aspartylphosphate" evidence="3">
    <location>
        <position position="54"/>
    </location>
</feature>
<dbReference type="PROSITE" id="PS50043">
    <property type="entry name" value="HTH_LUXR_2"/>
    <property type="match status" value="1"/>
</dbReference>
<dbReference type="GO" id="GO:0006355">
    <property type="term" value="P:regulation of DNA-templated transcription"/>
    <property type="evidence" value="ECO:0007669"/>
    <property type="project" value="InterPro"/>
</dbReference>
<gene>
    <name evidence="6" type="ORF">WG68_02235</name>
</gene>
<feature type="domain" description="HTH luxR-type" evidence="4">
    <location>
        <begin position="145"/>
        <end position="210"/>
    </location>
</feature>
<dbReference type="InterPro" id="IPR000792">
    <property type="entry name" value="Tscrpt_reg_LuxR_C"/>
</dbReference>
<dbReference type="InterPro" id="IPR011006">
    <property type="entry name" value="CheY-like_superfamily"/>
</dbReference>
<name>A0A0M2V856_9GAMM</name>
<dbReference type="PROSITE" id="PS00622">
    <property type="entry name" value="HTH_LUXR_1"/>
    <property type="match status" value="1"/>
</dbReference>
<feature type="domain" description="Response regulatory" evidence="5">
    <location>
        <begin position="3"/>
        <end position="119"/>
    </location>
</feature>
<dbReference type="STRING" id="336831.WG68_02235"/>
<evidence type="ECO:0000256" key="1">
    <source>
        <dbReference type="ARBA" id="ARBA00022553"/>
    </source>
</evidence>
<dbReference type="SUPFAM" id="SSF52172">
    <property type="entry name" value="CheY-like"/>
    <property type="match status" value="1"/>
</dbReference>
<dbReference type="SMART" id="SM00421">
    <property type="entry name" value="HTH_LUXR"/>
    <property type="match status" value="1"/>
</dbReference>
<dbReference type="InterPro" id="IPR039420">
    <property type="entry name" value="WalR-like"/>
</dbReference>
<dbReference type="RefSeq" id="WP_046556037.1">
    <property type="nucleotide sequence ID" value="NZ_LAHO01000002.1"/>
</dbReference>
<keyword evidence="2" id="KW-0238">DNA-binding</keyword>
<dbReference type="PANTHER" id="PTHR43214">
    <property type="entry name" value="TWO-COMPONENT RESPONSE REGULATOR"/>
    <property type="match status" value="1"/>
</dbReference>
<accession>A0A0M2V856</accession>
<dbReference type="PROSITE" id="PS50110">
    <property type="entry name" value="RESPONSE_REGULATORY"/>
    <property type="match status" value="1"/>
</dbReference>
<reference evidence="6 7" key="1">
    <citation type="submission" date="2015-03" db="EMBL/GenBank/DDBJ databases">
        <title>Draft genome sequences of two protease-producing strains of Arsukibacterium isolated from two cold and alkaline environments.</title>
        <authorList>
            <person name="Lylloff J.E."/>
            <person name="Skov L.B."/>
            <person name="Jepsen M."/>
            <person name="Hallin P.F."/>
            <person name="Sorensen S.J."/>
            <person name="Stougaard P."/>
            <person name="Glaring M.A."/>
        </authorList>
    </citation>
    <scope>NUCLEOTIDE SEQUENCE [LARGE SCALE GENOMIC DNA]</scope>
    <source>
        <strain evidence="6 7">GCM72</strain>
    </source>
</reference>
<dbReference type="AlphaFoldDB" id="A0A0M2V856"/>
<dbReference type="Proteomes" id="UP000034228">
    <property type="component" value="Unassembled WGS sequence"/>
</dbReference>
<comment type="caution">
    <text evidence="6">The sequence shown here is derived from an EMBL/GenBank/DDBJ whole genome shotgun (WGS) entry which is preliminary data.</text>
</comment>
<keyword evidence="7" id="KW-1185">Reference proteome</keyword>
<dbReference type="EMBL" id="LAHO01000002">
    <property type="protein sequence ID" value="KKO46791.1"/>
    <property type="molecule type" value="Genomic_DNA"/>
</dbReference>
<dbReference type="SUPFAM" id="SSF46894">
    <property type="entry name" value="C-terminal effector domain of the bipartite response regulators"/>
    <property type="match status" value="1"/>
</dbReference>
<dbReference type="PANTHER" id="PTHR43214:SF43">
    <property type="entry name" value="TWO-COMPONENT RESPONSE REGULATOR"/>
    <property type="match status" value="1"/>
</dbReference>
<evidence type="ECO:0000259" key="4">
    <source>
        <dbReference type="PROSITE" id="PS50043"/>
    </source>
</evidence>
<dbReference type="CDD" id="cd17535">
    <property type="entry name" value="REC_NarL-like"/>
    <property type="match status" value="1"/>
</dbReference>
<evidence type="ECO:0000313" key="6">
    <source>
        <dbReference type="EMBL" id="KKO46791.1"/>
    </source>
</evidence>
<dbReference type="Pfam" id="PF00196">
    <property type="entry name" value="GerE"/>
    <property type="match status" value="1"/>
</dbReference>
<dbReference type="InterPro" id="IPR016032">
    <property type="entry name" value="Sig_transdc_resp-reg_C-effctor"/>
</dbReference>
<dbReference type="CDD" id="cd06170">
    <property type="entry name" value="LuxR_C_like"/>
    <property type="match status" value="1"/>
</dbReference>
<evidence type="ECO:0000256" key="3">
    <source>
        <dbReference type="PROSITE-ProRule" id="PRU00169"/>
    </source>
</evidence>
<evidence type="ECO:0008006" key="8">
    <source>
        <dbReference type="Google" id="ProtNLM"/>
    </source>
</evidence>
<dbReference type="InterPro" id="IPR058245">
    <property type="entry name" value="NreC/VraR/RcsB-like_REC"/>
</dbReference>
<dbReference type="GO" id="GO:0000160">
    <property type="term" value="P:phosphorelay signal transduction system"/>
    <property type="evidence" value="ECO:0007669"/>
    <property type="project" value="InterPro"/>
</dbReference>
<dbReference type="SMART" id="SM00448">
    <property type="entry name" value="REC"/>
    <property type="match status" value="1"/>
</dbReference>
<dbReference type="PRINTS" id="PR00038">
    <property type="entry name" value="HTHLUXR"/>
</dbReference>